<dbReference type="EMBL" id="FZPD01000002">
    <property type="protein sequence ID" value="SNS79789.1"/>
    <property type="molecule type" value="Genomic_DNA"/>
</dbReference>
<sequence>MKKQQLTLLFLFIALACSNNNNEPIPIQEDKEEEVIDYTITCTDDSFKVEPIQCTPSLSTSNLDVVTWNIENFPMASNTIEVVAEIIRNLNADIYAIQEIDDIDAFNMLITSLEGYEGIAYDVRGGIELGYIYKTSEIASFGTPIELFDGQTSPFPREPVEVDVTHINGLTVKLINIHLKCCGGSEDRRTDASKKLEAYIDDNFSKEEVIILGDWNEDFETGSSFTNFLADTDNYIFADYPIYAGSGDDYSYPCTGASYCPSHIDHILITNELCDNLASTNTVRLDDCITNYLTQVSDHRPIMISLKADN</sequence>
<evidence type="ECO:0000313" key="4">
    <source>
        <dbReference type="Proteomes" id="UP000198393"/>
    </source>
</evidence>
<dbReference type="InterPro" id="IPR036691">
    <property type="entry name" value="Endo/exonu/phosph_ase_sf"/>
</dbReference>
<dbReference type="RefSeq" id="WP_179213325.1">
    <property type="nucleotide sequence ID" value="NZ_FZPD01000002.1"/>
</dbReference>
<dbReference type="PROSITE" id="PS51257">
    <property type="entry name" value="PROKAR_LIPOPROTEIN"/>
    <property type="match status" value="1"/>
</dbReference>
<dbReference type="InterPro" id="IPR005135">
    <property type="entry name" value="Endo/exonuclease/phosphatase"/>
</dbReference>
<evidence type="ECO:0000256" key="1">
    <source>
        <dbReference type="SAM" id="SignalP"/>
    </source>
</evidence>
<dbReference type="GO" id="GO:0004527">
    <property type="term" value="F:exonuclease activity"/>
    <property type="evidence" value="ECO:0007669"/>
    <property type="project" value="UniProtKB-KW"/>
</dbReference>
<dbReference type="PANTHER" id="PTHR42834:SF1">
    <property type="entry name" value="ENDONUCLEASE_EXONUCLEASE_PHOSPHATASE FAMILY PROTEIN (AFU_ORTHOLOGUE AFUA_3G09210)"/>
    <property type="match status" value="1"/>
</dbReference>
<dbReference type="SUPFAM" id="SSF56219">
    <property type="entry name" value="DNase I-like"/>
    <property type="match status" value="1"/>
</dbReference>
<evidence type="ECO:0000313" key="3">
    <source>
        <dbReference type="EMBL" id="SNS79789.1"/>
    </source>
</evidence>
<gene>
    <name evidence="3" type="ORF">SAMN05421640_1273</name>
</gene>
<accession>A0A239HEE6</accession>
<keyword evidence="3" id="KW-0255">Endonuclease</keyword>
<protein>
    <submittedName>
        <fullName evidence="3">Metal-dependent hydrolase, endonuclease/exonuclease/phosphatase family</fullName>
    </submittedName>
</protein>
<evidence type="ECO:0000259" key="2">
    <source>
        <dbReference type="Pfam" id="PF03372"/>
    </source>
</evidence>
<keyword evidence="3" id="KW-0540">Nuclease</keyword>
<feature type="domain" description="Endonuclease/exonuclease/phosphatase" evidence="2">
    <location>
        <begin position="66"/>
        <end position="299"/>
    </location>
</feature>
<dbReference type="GO" id="GO:0004519">
    <property type="term" value="F:endonuclease activity"/>
    <property type="evidence" value="ECO:0007669"/>
    <property type="project" value="UniProtKB-KW"/>
</dbReference>
<dbReference type="Proteomes" id="UP000198393">
    <property type="component" value="Unassembled WGS sequence"/>
</dbReference>
<dbReference type="Gene3D" id="3.60.10.10">
    <property type="entry name" value="Endonuclease/exonuclease/phosphatase"/>
    <property type="match status" value="1"/>
</dbReference>
<dbReference type="PANTHER" id="PTHR42834">
    <property type="entry name" value="ENDONUCLEASE/EXONUCLEASE/PHOSPHATASE FAMILY PROTEIN (AFU_ORTHOLOGUE AFUA_3G09210)"/>
    <property type="match status" value="1"/>
</dbReference>
<keyword evidence="3" id="KW-0269">Exonuclease</keyword>
<keyword evidence="1" id="KW-0732">Signal</keyword>
<feature type="chain" id="PRO_5012218538" evidence="1">
    <location>
        <begin position="22"/>
        <end position="310"/>
    </location>
</feature>
<name>A0A239HEE6_EKHLU</name>
<organism evidence="3 4">
    <name type="scientific">Ekhidna lutea</name>
    <dbReference type="NCBI Taxonomy" id="447679"/>
    <lineage>
        <taxon>Bacteria</taxon>
        <taxon>Pseudomonadati</taxon>
        <taxon>Bacteroidota</taxon>
        <taxon>Cytophagia</taxon>
        <taxon>Cytophagales</taxon>
        <taxon>Reichenbachiellaceae</taxon>
        <taxon>Ekhidna</taxon>
    </lineage>
</organism>
<feature type="signal peptide" evidence="1">
    <location>
        <begin position="1"/>
        <end position="21"/>
    </location>
</feature>
<reference evidence="3 4" key="1">
    <citation type="submission" date="2017-06" db="EMBL/GenBank/DDBJ databases">
        <authorList>
            <person name="Kim H.J."/>
            <person name="Triplett B.A."/>
        </authorList>
    </citation>
    <scope>NUCLEOTIDE SEQUENCE [LARGE SCALE GENOMIC DNA]</scope>
    <source>
        <strain evidence="3 4">DSM 19307</strain>
    </source>
</reference>
<proteinExistence type="predicted"/>
<dbReference type="Pfam" id="PF03372">
    <property type="entry name" value="Exo_endo_phos"/>
    <property type="match status" value="1"/>
</dbReference>
<keyword evidence="3" id="KW-0378">Hydrolase</keyword>
<keyword evidence="4" id="KW-1185">Reference proteome</keyword>
<dbReference type="AlphaFoldDB" id="A0A239HEE6"/>